<organism evidence="1 2">
    <name type="scientific">Peribacillus asahii</name>
    <dbReference type="NCBI Taxonomy" id="228899"/>
    <lineage>
        <taxon>Bacteria</taxon>
        <taxon>Bacillati</taxon>
        <taxon>Bacillota</taxon>
        <taxon>Bacilli</taxon>
        <taxon>Bacillales</taxon>
        <taxon>Bacillaceae</taxon>
        <taxon>Peribacillus</taxon>
    </lineage>
</organism>
<dbReference type="Gene3D" id="3.30.1380.10">
    <property type="match status" value="1"/>
</dbReference>
<gene>
    <name evidence="1" type="primary">cwlK</name>
    <name evidence="1" type="ORF">BAOM_2637</name>
</gene>
<sequence length="172" mass="19263">MPVSLQTLLYGSVKNMGSGIHPVVKESALEMIKRAYEEGIYVQISAGYRSMEEQAKLYGQGRLGYSYNGKNYSNMSKPKVTNAKPGQSYHNFGVAIDYFISSDDGRRALWTVNDQWRRVAEIGKELGFDWGGDWKNFKDYPHLEMAGGLSYSQLQSGKRPSLTSKVGGTKEK</sequence>
<dbReference type="SUPFAM" id="SSF55166">
    <property type="entry name" value="Hedgehog/DD-peptidase"/>
    <property type="match status" value="1"/>
</dbReference>
<dbReference type="KEGG" id="pasa:BAOM_2637"/>
<dbReference type="InterPro" id="IPR052179">
    <property type="entry name" value="DD-CPase-like"/>
</dbReference>
<dbReference type="RefSeq" id="WP_127760508.1">
    <property type="nucleotide sequence ID" value="NZ_CP026095.1"/>
</dbReference>
<dbReference type="CDD" id="cd14845">
    <property type="entry name" value="L-Ala-D-Glu_peptidase_like"/>
    <property type="match status" value="1"/>
</dbReference>
<dbReference type="InterPro" id="IPR009045">
    <property type="entry name" value="Zn_M74/Hedgehog-like"/>
</dbReference>
<dbReference type="AlphaFoldDB" id="A0A3Q9RPA1"/>
<dbReference type="InterPro" id="IPR039561">
    <property type="entry name" value="Peptidase_M15C"/>
</dbReference>
<keyword evidence="1" id="KW-0121">Carboxypeptidase</keyword>
<dbReference type="PANTHER" id="PTHR34385:SF1">
    <property type="entry name" value="PEPTIDOGLYCAN L-ALANYL-D-GLUTAMATE ENDOPEPTIDASE CWLK"/>
    <property type="match status" value="1"/>
</dbReference>
<keyword evidence="1" id="KW-0378">Hydrolase</keyword>
<dbReference type="Pfam" id="PF13539">
    <property type="entry name" value="Peptidase_M15_4"/>
    <property type="match status" value="1"/>
</dbReference>
<proteinExistence type="predicted"/>
<accession>A0A3Q9RPA1</accession>
<protein>
    <submittedName>
        <fullName evidence="1">D-alanyl-D-alanine carboxypeptidase family protein</fullName>
    </submittedName>
</protein>
<dbReference type="Proteomes" id="UP000283095">
    <property type="component" value="Chromosome"/>
</dbReference>
<dbReference type="PANTHER" id="PTHR34385">
    <property type="entry name" value="D-ALANYL-D-ALANINE CARBOXYPEPTIDASE"/>
    <property type="match status" value="1"/>
</dbReference>
<dbReference type="GO" id="GO:0004180">
    <property type="term" value="F:carboxypeptidase activity"/>
    <property type="evidence" value="ECO:0007669"/>
    <property type="project" value="UniProtKB-KW"/>
</dbReference>
<dbReference type="EMBL" id="CP026095">
    <property type="protein sequence ID" value="AZV43246.1"/>
    <property type="molecule type" value="Genomic_DNA"/>
</dbReference>
<keyword evidence="1" id="KW-0645">Protease</keyword>
<dbReference type="OrthoDB" id="9799970at2"/>
<evidence type="ECO:0000313" key="2">
    <source>
        <dbReference type="Proteomes" id="UP000283095"/>
    </source>
</evidence>
<evidence type="ECO:0000313" key="1">
    <source>
        <dbReference type="EMBL" id="AZV43246.1"/>
    </source>
</evidence>
<name>A0A3Q9RPA1_9BACI</name>
<reference evidence="1 2" key="1">
    <citation type="submission" date="2018-01" db="EMBL/GenBank/DDBJ databases">
        <title>Bacillus asahii Genome sequencing and assembly.</title>
        <authorList>
            <person name="Jiang H."/>
            <person name="Feng Y."/>
            <person name="Zhao F."/>
            <person name="Lin X."/>
        </authorList>
    </citation>
    <scope>NUCLEOTIDE SEQUENCE [LARGE SCALE GENOMIC DNA]</scope>
    <source>
        <strain evidence="1 2">OM18</strain>
    </source>
</reference>